<reference evidence="3" key="1">
    <citation type="submission" date="2025-08" db="UniProtKB">
        <authorList>
            <consortium name="RefSeq"/>
        </authorList>
    </citation>
    <scope>IDENTIFICATION</scope>
    <source>
        <tissue evidence="3">Whole larvae</tissue>
    </source>
</reference>
<dbReference type="RefSeq" id="XP_052750033.1">
    <property type="nucleotide sequence ID" value="XM_052894073.1"/>
</dbReference>
<evidence type="ECO:0000256" key="1">
    <source>
        <dbReference type="SAM" id="Phobius"/>
    </source>
</evidence>
<evidence type="ECO:0000313" key="3">
    <source>
        <dbReference type="RefSeq" id="XP_052750033.1"/>
    </source>
</evidence>
<sequence length="395" mass="45857">MCEGRCLLFYNENFTFTLSDILSWVGNASVMILVFQAFIGYDNHLLLESRFLPLFEVKRFDGRPSAHGIGSAGLPPLTTVPIAGERCSARLESALDQLKRRKRNQPKNLDTPLSQSIDLNGYSLYQQMRTAAVDMYVTRMRVRLPQNSNWVRVEKCYFDPRNISLDTMLLFHDLTISGNVDLYDANELDRNLPPSRNLRRNYAEPRPYDIPYSADAYPRHPGSNGCNMILRLRKAGIGFHTRPLNQQPGKFNVKTDSEFVEPGFISVYAYGCEKYINRNSVRNKDNLPLRRRRRSDEFSFKPGLEQPYMEKSDSRSADNNWDIIYEPRSNRVNYERSKLFRPDDDLDEVEDISREMEDIFTKGIRTLLTTYMKKELQPAIKDTLMRNMGYVISYG</sequence>
<proteinExistence type="predicted"/>
<dbReference type="Proteomes" id="UP001652740">
    <property type="component" value="Unplaced"/>
</dbReference>
<feature type="transmembrane region" description="Helical" evidence="1">
    <location>
        <begin position="21"/>
        <end position="41"/>
    </location>
</feature>
<name>A0ABM3MF45_GALME</name>
<accession>A0ABM3MF45</accession>
<keyword evidence="1" id="KW-1133">Transmembrane helix</keyword>
<protein>
    <submittedName>
        <fullName evidence="3">Uncharacterized protein LOC113521394 isoform X1</fullName>
    </submittedName>
</protein>
<evidence type="ECO:0000313" key="2">
    <source>
        <dbReference type="Proteomes" id="UP001652740"/>
    </source>
</evidence>
<keyword evidence="1" id="KW-0472">Membrane</keyword>
<dbReference type="GeneID" id="113521394"/>
<organism evidence="2 3">
    <name type="scientific">Galleria mellonella</name>
    <name type="common">Greater wax moth</name>
    <dbReference type="NCBI Taxonomy" id="7137"/>
    <lineage>
        <taxon>Eukaryota</taxon>
        <taxon>Metazoa</taxon>
        <taxon>Ecdysozoa</taxon>
        <taxon>Arthropoda</taxon>
        <taxon>Hexapoda</taxon>
        <taxon>Insecta</taxon>
        <taxon>Pterygota</taxon>
        <taxon>Neoptera</taxon>
        <taxon>Endopterygota</taxon>
        <taxon>Lepidoptera</taxon>
        <taxon>Glossata</taxon>
        <taxon>Ditrysia</taxon>
        <taxon>Pyraloidea</taxon>
        <taxon>Pyralidae</taxon>
        <taxon>Galleriinae</taxon>
        <taxon>Galleria</taxon>
    </lineage>
</organism>
<keyword evidence="2" id="KW-1185">Reference proteome</keyword>
<keyword evidence="1" id="KW-0812">Transmembrane</keyword>
<gene>
    <name evidence="3" type="primary">LOC113521394</name>
</gene>